<feature type="region of interest" description="Disordered" evidence="13">
    <location>
        <begin position="523"/>
        <end position="550"/>
    </location>
</feature>
<evidence type="ECO:0000256" key="9">
    <source>
        <dbReference type="ARBA" id="ARBA00023170"/>
    </source>
</evidence>
<evidence type="ECO:0000256" key="2">
    <source>
        <dbReference type="ARBA" id="ARBA00009810"/>
    </source>
</evidence>
<dbReference type="Pfam" id="PF00593">
    <property type="entry name" value="TonB_dep_Rec_b-barrel"/>
    <property type="match status" value="1"/>
</dbReference>
<dbReference type="Gene3D" id="2.40.170.20">
    <property type="entry name" value="TonB-dependent receptor, beta-barrel domain"/>
    <property type="match status" value="1"/>
</dbReference>
<feature type="region of interest" description="Disordered" evidence="13">
    <location>
        <begin position="741"/>
        <end position="763"/>
    </location>
</feature>
<feature type="compositionally biased region" description="Basic and acidic residues" evidence="13">
    <location>
        <begin position="357"/>
        <end position="381"/>
    </location>
</feature>
<proteinExistence type="inferred from homology"/>
<keyword evidence="7 12" id="KW-0798">TonB box</keyword>
<reference evidence="17 18" key="1">
    <citation type="submission" date="2020-05" db="EMBL/GenBank/DDBJ databases">
        <title>Aquincola sp. isolate from soil.</title>
        <authorList>
            <person name="Han J."/>
            <person name="Kim D.-U."/>
        </authorList>
    </citation>
    <scope>NUCLEOTIDE SEQUENCE [LARGE SCALE GENOMIC DNA]</scope>
    <source>
        <strain evidence="17 18">S2</strain>
    </source>
</reference>
<gene>
    <name evidence="17" type="ORF">HLB44_32180</name>
</gene>
<feature type="signal peptide" evidence="14">
    <location>
        <begin position="1"/>
        <end position="18"/>
    </location>
</feature>
<dbReference type="InterPro" id="IPR000531">
    <property type="entry name" value="Beta-barrel_TonB"/>
</dbReference>
<evidence type="ECO:0000256" key="1">
    <source>
        <dbReference type="ARBA" id="ARBA00004571"/>
    </source>
</evidence>
<feature type="domain" description="TonB-dependent receptor-like beta-barrel" evidence="15">
    <location>
        <begin position="307"/>
        <end position="731"/>
    </location>
</feature>
<keyword evidence="9 17" id="KW-0675">Receptor</keyword>
<evidence type="ECO:0000256" key="6">
    <source>
        <dbReference type="ARBA" id="ARBA00022729"/>
    </source>
</evidence>
<comment type="similarity">
    <text evidence="2 11 12">Belongs to the TonB-dependent receptor family.</text>
</comment>
<keyword evidence="6 14" id="KW-0732">Signal</keyword>
<evidence type="ECO:0000256" key="3">
    <source>
        <dbReference type="ARBA" id="ARBA00022448"/>
    </source>
</evidence>
<dbReference type="SUPFAM" id="SSF56935">
    <property type="entry name" value="Porins"/>
    <property type="match status" value="1"/>
</dbReference>
<keyword evidence="18" id="KW-1185">Reference proteome</keyword>
<evidence type="ECO:0000313" key="18">
    <source>
        <dbReference type="Proteomes" id="UP000737171"/>
    </source>
</evidence>
<evidence type="ECO:0000313" key="17">
    <source>
        <dbReference type="EMBL" id="NRF71657.1"/>
    </source>
</evidence>
<feature type="region of interest" description="Disordered" evidence="13">
    <location>
        <begin position="48"/>
        <end position="79"/>
    </location>
</feature>
<evidence type="ECO:0000256" key="8">
    <source>
        <dbReference type="ARBA" id="ARBA00023136"/>
    </source>
</evidence>
<evidence type="ECO:0000256" key="7">
    <source>
        <dbReference type="ARBA" id="ARBA00023077"/>
    </source>
</evidence>
<sequence length="777" mass="84354">MRWPVCLCLVLAPSMALATMVAAQVQTPPPLRAAATAAPAASAASTPAASAASAPAAGQQRVEVIGGRSTDTEQRRQSTAAKIVIGREEIDKFGDATVGEVLRRLPGVTTPGAPGRGGPPQLRGLGSGFTQLLIDGQRLPPGFSLDSLTPEQIERIEILRAPTAETGAQAIAGTINIITREGFRKRLNDWRIGTGVSNGEPSLGSAWSHNDSAGDLTYTLSAGLFANRRRGESFSETQVTNIATGELLEDRGSRSHDAGANRGLNLGARLQWRLGGDGDSLVVSPGLFANQGEHRYRFEIDQRHKRAGPEHAESGHGYGDYRFFGPRLQLQVRQRLADWRVEVGGTLRSSRSRHANARQEFRADHSELRSQQDRSSSREKGLQLNAKGSRMLGGDGSEHNLVLGMEAEGARRNDTRTTLIGGVPDPALADAGEDFAASTLRVAAYAQDEWAPDKHWSFHAGLRWEGIATRGDDGRGQRPQSRNSVMTPLVHLLWKPDPSVRDQVRLSLTRSWRAPGTGSLIGRPSINRLYDPATGSNGESSPDNAGNPSLEPELATGIDLAFERYLQGGGLLSANLFHRRIKDLMRSTVELENTVHWSPFPRYVRRSRNIGSATAQGIELESKFRLDQLIAGSAPVEMRANLALLRSRVDSVPGPDNRLDQQSKATGNLGADYRLRGIPLTLGGNLNWVPSTLTRWAADETTRATAKRQWDMFALWTFSPAAGLRLMAHNLLPRDHANESFSDFDPDGRGPLAAERTRHISGGPSHVNLQLRLELKL</sequence>
<keyword evidence="8 11" id="KW-0472">Membrane</keyword>
<dbReference type="Gene3D" id="2.170.130.10">
    <property type="entry name" value="TonB-dependent receptor, plug domain"/>
    <property type="match status" value="1"/>
</dbReference>
<keyword evidence="4 11" id="KW-1134">Transmembrane beta strand</keyword>
<dbReference type="InterPro" id="IPR036942">
    <property type="entry name" value="Beta-barrel_TonB_sf"/>
</dbReference>
<organism evidence="17 18">
    <name type="scientific">Pseudaquabacterium terrae</name>
    <dbReference type="NCBI Taxonomy" id="2732868"/>
    <lineage>
        <taxon>Bacteria</taxon>
        <taxon>Pseudomonadati</taxon>
        <taxon>Pseudomonadota</taxon>
        <taxon>Betaproteobacteria</taxon>
        <taxon>Burkholderiales</taxon>
        <taxon>Sphaerotilaceae</taxon>
        <taxon>Pseudaquabacterium</taxon>
    </lineage>
</organism>
<keyword evidence="3 11" id="KW-0813">Transport</keyword>
<dbReference type="RefSeq" id="WP_173133314.1">
    <property type="nucleotide sequence ID" value="NZ_JABRWJ010000013.1"/>
</dbReference>
<evidence type="ECO:0000256" key="5">
    <source>
        <dbReference type="ARBA" id="ARBA00022692"/>
    </source>
</evidence>
<feature type="domain" description="TonB-dependent receptor plug" evidence="16">
    <location>
        <begin position="76"/>
        <end position="174"/>
    </location>
</feature>
<evidence type="ECO:0000256" key="14">
    <source>
        <dbReference type="SAM" id="SignalP"/>
    </source>
</evidence>
<protein>
    <submittedName>
        <fullName evidence="17">TonB-dependent receptor</fullName>
    </submittedName>
</protein>
<keyword evidence="5 11" id="KW-0812">Transmembrane</keyword>
<feature type="compositionally biased region" description="Polar residues" evidence="13">
    <location>
        <begin position="534"/>
        <end position="547"/>
    </location>
</feature>
<evidence type="ECO:0000256" key="4">
    <source>
        <dbReference type="ARBA" id="ARBA00022452"/>
    </source>
</evidence>
<evidence type="ECO:0000256" key="10">
    <source>
        <dbReference type="ARBA" id="ARBA00023237"/>
    </source>
</evidence>
<accession>A0ABX2ESD1</accession>
<dbReference type="PROSITE" id="PS52016">
    <property type="entry name" value="TONB_DEPENDENT_REC_3"/>
    <property type="match status" value="1"/>
</dbReference>
<keyword evidence="10 11" id="KW-0998">Cell outer membrane</keyword>
<evidence type="ECO:0000256" key="13">
    <source>
        <dbReference type="SAM" id="MobiDB-lite"/>
    </source>
</evidence>
<feature type="region of interest" description="Disordered" evidence="13">
    <location>
        <begin position="349"/>
        <end position="398"/>
    </location>
</feature>
<dbReference type="Proteomes" id="UP000737171">
    <property type="component" value="Unassembled WGS sequence"/>
</dbReference>
<feature type="chain" id="PRO_5045539688" evidence="14">
    <location>
        <begin position="19"/>
        <end position="777"/>
    </location>
</feature>
<dbReference type="PANTHER" id="PTHR30069:SF29">
    <property type="entry name" value="HEMOGLOBIN AND HEMOGLOBIN-HAPTOGLOBIN-BINDING PROTEIN 1-RELATED"/>
    <property type="match status" value="1"/>
</dbReference>
<name>A0ABX2ESD1_9BURK</name>
<dbReference type="InterPro" id="IPR039426">
    <property type="entry name" value="TonB-dep_rcpt-like"/>
</dbReference>
<dbReference type="CDD" id="cd01347">
    <property type="entry name" value="ligand_gated_channel"/>
    <property type="match status" value="1"/>
</dbReference>
<evidence type="ECO:0000259" key="16">
    <source>
        <dbReference type="Pfam" id="PF07715"/>
    </source>
</evidence>
<dbReference type="InterPro" id="IPR037066">
    <property type="entry name" value="Plug_dom_sf"/>
</dbReference>
<evidence type="ECO:0000259" key="15">
    <source>
        <dbReference type="Pfam" id="PF00593"/>
    </source>
</evidence>
<evidence type="ECO:0000256" key="12">
    <source>
        <dbReference type="RuleBase" id="RU003357"/>
    </source>
</evidence>
<comment type="subcellular location">
    <subcellularLocation>
        <location evidence="1 11">Cell outer membrane</location>
        <topology evidence="1 11">Multi-pass membrane protein</topology>
    </subcellularLocation>
</comment>
<comment type="caution">
    <text evidence="17">The sequence shown here is derived from an EMBL/GenBank/DDBJ whole genome shotgun (WGS) entry which is preliminary data.</text>
</comment>
<dbReference type="Pfam" id="PF07715">
    <property type="entry name" value="Plug"/>
    <property type="match status" value="1"/>
</dbReference>
<feature type="compositionally biased region" description="Low complexity" evidence="13">
    <location>
        <begin position="48"/>
        <end position="57"/>
    </location>
</feature>
<evidence type="ECO:0000256" key="11">
    <source>
        <dbReference type="PROSITE-ProRule" id="PRU01360"/>
    </source>
</evidence>
<dbReference type="PANTHER" id="PTHR30069">
    <property type="entry name" value="TONB-DEPENDENT OUTER MEMBRANE RECEPTOR"/>
    <property type="match status" value="1"/>
</dbReference>
<dbReference type="EMBL" id="JABRWJ010000013">
    <property type="protein sequence ID" value="NRF71657.1"/>
    <property type="molecule type" value="Genomic_DNA"/>
</dbReference>
<dbReference type="InterPro" id="IPR012910">
    <property type="entry name" value="Plug_dom"/>
</dbReference>